<dbReference type="PANTHER" id="PTHR14969:SF13">
    <property type="entry name" value="AT30094P"/>
    <property type="match status" value="1"/>
</dbReference>
<reference evidence="3 4" key="1">
    <citation type="submission" date="2023-05" db="EMBL/GenBank/DDBJ databases">
        <title>Rombocin, a short stable natural nisin variant, displays selective antimicrobial activity against Listeria monocytogenes and employs dual mode of action to kill target bacterial strains.</title>
        <authorList>
            <person name="Wambui J."/>
            <person name="Stephan R."/>
            <person name="Kuipers O.P."/>
        </authorList>
    </citation>
    <scope>NUCLEOTIDE SEQUENCE [LARGE SCALE GENOMIC DNA]</scope>
    <source>
        <strain evidence="3 4">RC002</strain>
    </source>
</reference>
<protein>
    <submittedName>
        <fullName evidence="3">Phosphatase PAP2 family protein</fullName>
    </submittedName>
</protein>
<dbReference type="Pfam" id="PF01569">
    <property type="entry name" value="PAP2"/>
    <property type="match status" value="1"/>
</dbReference>
<keyword evidence="4" id="KW-1185">Reference proteome</keyword>
<keyword evidence="1" id="KW-0812">Transmembrane</keyword>
<feature type="transmembrane region" description="Helical" evidence="1">
    <location>
        <begin position="144"/>
        <end position="161"/>
    </location>
</feature>
<proteinExistence type="predicted"/>
<organism evidence="3 4">
    <name type="scientific">Romboutsia sedimentorum</name>
    <dbReference type="NCBI Taxonomy" id="1368474"/>
    <lineage>
        <taxon>Bacteria</taxon>
        <taxon>Bacillati</taxon>
        <taxon>Bacillota</taxon>
        <taxon>Clostridia</taxon>
        <taxon>Peptostreptococcales</taxon>
        <taxon>Peptostreptococcaceae</taxon>
        <taxon>Romboutsia</taxon>
    </lineage>
</organism>
<dbReference type="PANTHER" id="PTHR14969">
    <property type="entry name" value="SPHINGOSINE-1-PHOSPHATE PHOSPHOHYDROLASE"/>
    <property type="match status" value="1"/>
</dbReference>
<comment type="caution">
    <text evidence="3">The sequence shown here is derived from an EMBL/GenBank/DDBJ whole genome shotgun (WGS) entry which is preliminary data.</text>
</comment>
<dbReference type="SMART" id="SM00014">
    <property type="entry name" value="acidPPc"/>
    <property type="match status" value="1"/>
</dbReference>
<feature type="domain" description="Phosphatidic acid phosphatase type 2/haloperoxidase" evidence="2">
    <location>
        <begin position="50"/>
        <end position="161"/>
    </location>
</feature>
<dbReference type="InterPro" id="IPR000326">
    <property type="entry name" value="PAP2/HPO"/>
</dbReference>
<keyword evidence="1" id="KW-1133">Transmembrane helix</keyword>
<dbReference type="Proteomes" id="UP001301012">
    <property type="component" value="Unassembled WGS sequence"/>
</dbReference>
<dbReference type="InterPro" id="IPR036938">
    <property type="entry name" value="PAP2/HPO_sf"/>
</dbReference>
<dbReference type="SUPFAM" id="SSF48317">
    <property type="entry name" value="Acid phosphatase/Vanadium-dependent haloperoxidase"/>
    <property type="match status" value="1"/>
</dbReference>
<gene>
    <name evidence="3" type="ORF">QOZ84_05570</name>
</gene>
<accession>A0ABT7E7X2</accession>
<feature type="transmembrane region" description="Helical" evidence="1">
    <location>
        <begin position="196"/>
        <end position="216"/>
    </location>
</feature>
<keyword evidence="1" id="KW-0472">Membrane</keyword>
<dbReference type="RefSeq" id="WP_284131974.1">
    <property type="nucleotide sequence ID" value="NZ_JASKYM010000002.1"/>
</dbReference>
<feature type="transmembrane region" description="Helical" evidence="1">
    <location>
        <begin position="271"/>
        <end position="292"/>
    </location>
</feature>
<name>A0ABT7E7X2_9FIRM</name>
<dbReference type="Gene3D" id="1.20.144.10">
    <property type="entry name" value="Phosphatidic acid phosphatase type 2/haloperoxidase"/>
    <property type="match status" value="1"/>
</dbReference>
<evidence type="ECO:0000313" key="3">
    <source>
        <dbReference type="EMBL" id="MDK2563006.1"/>
    </source>
</evidence>
<feature type="transmembrane region" description="Helical" evidence="1">
    <location>
        <begin position="237"/>
        <end position="259"/>
    </location>
</feature>
<feature type="transmembrane region" description="Helical" evidence="1">
    <location>
        <begin position="173"/>
        <end position="190"/>
    </location>
</feature>
<dbReference type="EMBL" id="JASKYM010000002">
    <property type="protein sequence ID" value="MDK2563006.1"/>
    <property type="molecule type" value="Genomic_DNA"/>
</dbReference>
<sequence length="298" mass="33878">MDIQLSILQFFQGVRSPILDAIFLIFTISTELPVIVLITTLMYWCLNKEYGQKILFSLIGNITVNTGIKEFFKATRPIGTKGIKSMRVSTATGYSFPSGHTQSATSFWVSLISIFKTSWVTLIGITMILGVGISRLYLAVHWPIDVFCGWIFGIIVAILFGKIFDYVHKNKKYWILFLIVGLFALGLFLVNSETYIKVLGLLSGFVLGYIVEDNFIQFETNDNNKGKINFSSKKNNIIKINIYRFLIGIITLGAMYLGLKYIMPEDDIFNYIRYTILVFYGVAGVPALFKLFKLDKKY</sequence>
<evidence type="ECO:0000256" key="1">
    <source>
        <dbReference type="SAM" id="Phobius"/>
    </source>
</evidence>
<evidence type="ECO:0000259" key="2">
    <source>
        <dbReference type="SMART" id="SM00014"/>
    </source>
</evidence>
<evidence type="ECO:0000313" key="4">
    <source>
        <dbReference type="Proteomes" id="UP001301012"/>
    </source>
</evidence>
<feature type="transmembrane region" description="Helical" evidence="1">
    <location>
        <begin position="21"/>
        <end position="46"/>
    </location>
</feature>